<evidence type="ECO:0000313" key="3">
    <source>
        <dbReference type="Proteomes" id="UP000636505"/>
    </source>
</evidence>
<evidence type="ECO:0000259" key="1">
    <source>
        <dbReference type="Pfam" id="PF01738"/>
    </source>
</evidence>
<gene>
    <name evidence="2" type="ORF">IQ241_16935</name>
</gene>
<dbReference type="Gene3D" id="3.40.50.1820">
    <property type="entry name" value="alpha/beta hydrolase"/>
    <property type="match status" value="1"/>
</dbReference>
<organism evidence="2 3">
    <name type="scientific">Vasconcelosia minhoensis LEGE 07310</name>
    <dbReference type="NCBI Taxonomy" id="915328"/>
    <lineage>
        <taxon>Bacteria</taxon>
        <taxon>Bacillati</taxon>
        <taxon>Cyanobacteriota</taxon>
        <taxon>Cyanophyceae</taxon>
        <taxon>Nodosilineales</taxon>
        <taxon>Cymatolegaceae</taxon>
        <taxon>Vasconcelosia</taxon>
        <taxon>Vasconcelosia minhoensis</taxon>
    </lineage>
</organism>
<protein>
    <submittedName>
        <fullName evidence="2">Dienelactone hydrolase family protein</fullName>
    </submittedName>
</protein>
<comment type="caution">
    <text evidence="2">The sequence shown here is derived from an EMBL/GenBank/DDBJ whole genome shotgun (WGS) entry which is preliminary data.</text>
</comment>
<dbReference type="RefSeq" id="WP_193909355.1">
    <property type="nucleotide sequence ID" value="NZ_JADEXG010000043.1"/>
</dbReference>
<dbReference type="InterPro" id="IPR029058">
    <property type="entry name" value="AB_hydrolase_fold"/>
</dbReference>
<dbReference type="InterPro" id="IPR002925">
    <property type="entry name" value="Dienelactn_hydro"/>
</dbReference>
<dbReference type="EMBL" id="JADEXG010000043">
    <property type="protein sequence ID" value="MBE9078959.1"/>
    <property type="molecule type" value="Genomic_DNA"/>
</dbReference>
<dbReference type="PANTHER" id="PTHR46623:SF6">
    <property type="entry name" value="ALPHA_BETA-HYDROLASES SUPERFAMILY PROTEIN"/>
    <property type="match status" value="1"/>
</dbReference>
<feature type="domain" description="Dienelactone hydrolase" evidence="1">
    <location>
        <begin position="17"/>
        <end position="235"/>
    </location>
</feature>
<evidence type="ECO:0000313" key="2">
    <source>
        <dbReference type="EMBL" id="MBE9078959.1"/>
    </source>
</evidence>
<name>A0A8J7AHB8_9CYAN</name>
<dbReference type="GO" id="GO:0016787">
    <property type="term" value="F:hydrolase activity"/>
    <property type="evidence" value="ECO:0007669"/>
    <property type="project" value="UniProtKB-KW"/>
</dbReference>
<dbReference type="Pfam" id="PF01738">
    <property type="entry name" value="DLH"/>
    <property type="match status" value="1"/>
</dbReference>
<reference evidence="2" key="1">
    <citation type="submission" date="2020-10" db="EMBL/GenBank/DDBJ databases">
        <authorList>
            <person name="Castelo-Branco R."/>
            <person name="Eusebio N."/>
            <person name="Adriana R."/>
            <person name="Vieira A."/>
            <person name="Brugerolle De Fraissinette N."/>
            <person name="Rezende De Castro R."/>
            <person name="Schneider M.P."/>
            <person name="Vasconcelos V."/>
            <person name="Leao P.N."/>
        </authorList>
    </citation>
    <scope>NUCLEOTIDE SEQUENCE</scope>
    <source>
        <strain evidence="2">LEGE 07310</strain>
    </source>
</reference>
<keyword evidence="2" id="KW-0378">Hydrolase</keyword>
<sequence length="236" mass="26432">MQIETAEVMIATPDGQMPAFLCKPAKTGRQPAILLLMEAFGLTSHIREVTVRIANEGYTVLSPNLYYRERPPNTFGYDEVEPATAMMWRLDFGQPVEADLEAALAYLASSADVDPERIGVTGFCLGGGLTFLTACRFSDRIAAAAPFYGMVLDEWIEAVKEITVPVYLFFGGADPFISRDRVRQIDARFDELGKEYRLKVYPEADHGFFCHERSSYHPAAAKDAWQELISFFQAHL</sequence>
<dbReference type="Proteomes" id="UP000636505">
    <property type="component" value="Unassembled WGS sequence"/>
</dbReference>
<dbReference type="AlphaFoldDB" id="A0A8J7AHB8"/>
<dbReference type="InterPro" id="IPR051049">
    <property type="entry name" value="Dienelactone_hydrolase-like"/>
</dbReference>
<proteinExistence type="predicted"/>
<accession>A0A8J7AHB8</accession>
<dbReference type="SUPFAM" id="SSF53474">
    <property type="entry name" value="alpha/beta-Hydrolases"/>
    <property type="match status" value="1"/>
</dbReference>
<dbReference type="PANTHER" id="PTHR46623">
    <property type="entry name" value="CARBOXYMETHYLENEBUTENOLIDASE-RELATED"/>
    <property type="match status" value="1"/>
</dbReference>
<keyword evidence="3" id="KW-1185">Reference proteome</keyword>